<name>A0A7D9HKW6_PARCT</name>
<protein>
    <submittedName>
        <fullName evidence="2">Palmitoleoyl- carboxylesterase NOTUM</fullName>
    </submittedName>
</protein>
<dbReference type="Pfam" id="PF03283">
    <property type="entry name" value="PAE"/>
    <property type="match status" value="1"/>
</dbReference>
<dbReference type="AlphaFoldDB" id="A0A7D9HKW6"/>
<comment type="caution">
    <text evidence="2">The sequence shown here is derived from an EMBL/GenBank/DDBJ whole genome shotgun (WGS) entry which is preliminary data.</text>
</comment>
<keyword evidence="3" id="KW-1185">Reference proteome</keyword>
<gene>
    <name evidence="2" type="ORF">PACLA_8A074815</name>
</gene>
<dbReference type="OrthoDB" id="2015280at2759"/>
<organism evidence="2 3">
    <name type="scientific">Paramuricea clavata</name>
    <name type="common">Red gorgonian</name>
    <name type="synonym">Violescent sea-whip</name>
    <dbReference type="NCBI Taxonomy" id="317549"/>
    <lineage>
        <taxon>Eukaryota</taxon>
        <taxon>Metazoa</taxon>
        <taxon>Cnidaria</taxon>
        <taxon>Anthozoa</taxon>
        <taxon>Octocorallia</taxon>
        <taxon>Malacalcyonacea</taxon>
        <taxon>Plexauridae</taxon>
        <taxon>Paramuricea</taxon>
    </lineage>
</organism>
<evidence type="ECO:0000313" key="3">
    <source>
        <dbReference type="Proteomes" id="UP001152795"/>
    </source>
</evidence>
<reference evidence="2" key="1">
    <citation type="submission" date="2020-04" db="EMBL/GenBank/DDBJ databases">
        <authorList>
            <person name="Alioto T."/>
            <person name="Alioto T."/>
            <person name="Gomez Garrido J."/>
        </authorList>
    </citation>
    <scope>NUCLEOTIDE SEQUENCE</scope>
    <source>
        <strain evidence="2">A484AB</strain>
    </source>
</reference>
<dbReference type="Proteomes" id="UP001152795">
    <property type="component" value="Unassembled WGS sequence"/>
</dbReference>
<accession>A0A7D9HKW6</accession>
<dbReference type="GO" id="GO:0016787">
    <property type="term" value="F:hydrolase activity"/>
    <property type="evidence" value="ECO:0007669"/>
    <property type="project" value="InterPro"/>
</dbReference>
<dbReference type="PANTHER" id="PTHR21562:SF122">
    <property type="entry name" value="PALMITOLEOYL-PROTEIN CARBOXYLESTERASE NOTUM"/>
    <property type="match status" value="1"/>
</dbReference>
<dbReference type="EMBL" id="CACRXK020001121">
    <property type="protein sequence ID" value="CAB3987102.1"/>
    <property type="molecule type" value="Genomic_DNA"/>
</dbReference>
<sequence>MATGKTSYFVLFVVIILYVTAAPLPGSGNDAAKEIKRLRYKVKYLTGELLKCQFEDKLDLHMRRFQNKHITCNDGTTAGYYIKRSYESNKWIIYLEGGWYCFDDLSCAQRLNTSGVNSLTSSRNWLSKRRGFGILSPSAVENPTWYNANHVLVPYCSSDAWSGNVSRFESGGQFSFMGYKIINEVIRELLPQGLLEAKHLLMAGSSVGGIGVILNIDRVAEMMFTAGSSCKVRGISDSGWYLERKPDLTGKCKNNPKNCNKPSQAIQKGMGYWSGVVPSACAKQFQNEPWRCYFGHNVNQTLKSPLFIFQWQYDPTQIIVDDPTSLHGDVTFGQHLMGKVMKLASDMKKSIDGHSAVFFPACLAHSTLTNSDWLSIQVEGYNLDRAINCWIIKDSLKHSTLSPNMPSSYCKSVLIDDCYLPQCNSLCPAPRNPFTGELLVTPTLSQGVAAGQNNKSQKTSLG</sequence>
<dbReference type="InterPro" id="IPR004963">
    <property type="entry name" value="PAE/NOTUM"/>
</dbReference>
<comment type="similarity">
    <text evidence="1">Belongs to the pectinacetylesterase family. Notum subfamily.</text>
</comment>
<proteinExistence type="inferred from homology"/>
<evidence type="ECO:0000313" key="2">
    <source>
        <dbReference type="EMBL" id="CAB3987102.1"/>
    </source>
</evidence>
<evidence type="ECO:0000256" key="1">
    <source>
        <dbReference type="ARBA" id="ARBA00010213"/>
    </source>
</evidence>
<dbReference type="PANTHER" id="PTHR21562">
    <property type="entry name" value="NOTUM-RELATED"/>
    <property type="match status" value="1"/>
</dbReference>